<reference evidence="2 3" key="1">
    <citation type="submission" date="2021-01" db="EMBL/GenBank/DDBJ databases">
        <title>Genome seq and assembly of Nocardiodes sp. G10.</title>
        <authorList>
            <person name="Chhetri G."/>
        </authorList>
    </citation>
    <scope>NUCLEOTIDE SEQUENCE [LARGE SCALE GENOMIC DNA]</scope>
    <source>
        <strain evidence="2 3">G10</strain>
    </source>
</reference>
<comment type="caution">
    <text evidence="2">The sequence shown here is derived from an EMBL/GenBank/DDBJ whole genome shotgun (WGS) entry which is preliminary data.</text>
</comment>
<accession>A0ABS1LDE8</accession>
<evidence type="ECO:0008006" key="4">
    <source>
        <dbReference type="Google" id="ProtNLM"/>
    </source>
</evidence>
<gene>
    <name evidence="2" type="ORF">JI751_19010</name>
</gene>
<evidence type="ECO:0000313" key="3">
    <source>
        <dbReference type="Proteomes" id="UP000636918"/>
    </source>
</evidence>
<dbReference type="Proteomes" id="UP000636918">
    <property type="component" value="Unassembled WGS sequence"/>
</dbReference>
<feature type="compositionally biased region" description="Gly residues" evidence="1">
    <location>
        <begin position="33"/>
        <end position="47"/>
    </location>
</feature>
<feature type="region of interest" description="Disordered" evidence="1">
    <location>
        <begin position="26"/>
        <end position="66"/>
    </location>
</feature>
<dbReference type="EMBL" id="JAERSG010000007">
    <property type="protein sequence ID" value="MBL0749716.1"/>
    <property type="molecule type" value="Genomic_DNA"/>
</dbReference>
<name>A0ABS1LDE8_9ACTN</name>
<protein>
    <recommendedName>
        <fullName evidence="4">Secreted protein</fullName>
    </recommendedName>
</protein>
<proteinExistence type="predicted"/>
<dbReference type="RefSeq" id="WP_201940177.1">
    <property type="nucleotide sequence ID" value="NZ_JAERSG010000007.1"/>
</dbReference>
<evidence type="ECO:0000313" key="2">
    <source>
        <dbReference type="EMBL" id="MBL0749716.1"/>
    </source>
</evidence>
<organism evidence="2 3">
    <name type="scientific">Nocardioides baculatus</name>
    <dbReference type="NCBI Taxonomy" id="2801337"/>
    <lineage>
        <taxon>Bacteria</taxon>
        <taxon>Bacillati</taxon>
        <taxon>Actinomycetota</taxon>
        <taxon>Actinomycetes</taxon>
        <taxon>Propionibacteriales</taxon>
        <taxon>Nocardioidaceae</taxon>
        <taxon>Nocardioides</taxon>
    </lineage>
</organism>
<sequence length="66" mass="7176">MVLIGVVVAVVVVVLVLSERQRRRDWEDLTRPGMGGRRGRPGTGTGHLGEAPVTIHHRLGGRGRND</sequence>
<keyword evidence="3" id="KW-1185">Reference proteome</keyword>
<evidence type="ECO:0000256" key="1">
    <source>
        <dbReference type="SAM" id="MobiDB-lite"/>
    </source>
</evidence>
<feature type="compositionally biased region" description="Basic residues" evidence="1">
    <location>
        <begin position="55"/>
        <end position="66"/>
    </location>
</feature>